<dbReference type="PANTHER" id="PTHR17039:SF0">
    <property type="entry name" value="U3 SMALL NUCLEOLAR RIBONUCLEOPROTEIN PROTEIN MPP10"/>
    <property type="match status" value="1"/>
</dbReference>
<name>A0AAN9C2C4_9CAEN</name>
<dbReference type="AlphaFoldDB" id="A0AAN9C2C4"/>
<proteinExistence type="inferred from homology"/>
<feature type="region of interest" description="Disordered" evidence="8">
    <location>
        <begin position="471"/>
        <end position="492"/>
    </location>
</feature>
<gene>
    <name evidence="9" type="ORF">V1264_001947</name>
</gene>
<comment type="caution">
    <text evidence="9">The sequence shown here is derived from an EMBL/GenBank/DDBJ whole genome shotgun (WGS) entry which is preliminary data.</text>
</comment>
<dbReference type="PANTHER" id="PTHR17039">
    <property type="entry name" value="U3 SMALL NUCLEOLAR RIBONUCLEOPROTEIN PROTEIN MPP10"/>
    <property type="match status" value="1"/>
</dbReference>
<evidence type="ECO:0000256" key="1">
    <source>
        <dbReference type="ARBA" id="ARBA00004604"/>
    </source>
</evidence>
<feature type="compositionally biased region" description="Basic and acidic residues" evidence="8">
    <location>
        <begin position="218"/>
        <end position="252"/>
    </location>
</feature>
<keyword evidence="2 7" id="KW-0690">Ribosome biogenesis</keyword>
<keyword evidence="3 7" id="KW-0698">rRNA processing</keyword>
<feature type="compositionally biased region" description="Acidic residues" evidence="8">
    <location>
        <begin position="335"/>
        <end position="366"/>
    </location>
</feature>
<evidence type="ECO:0000256" key="7">
    <source>
        <dbReference type="PIRNR" id="PIRNR017300"/>
    </source>
</evidence>
<evidence type="ECO:0000313" key="9">
    <source>
        <dbReference type="EMBL" id="KAK7116228.1"/>
    </source>
</evidence>
<feature type="compositionally biased region" description="Basic residues" evidence="8">
    <location>
        <begin position="609"/>
        <end position="627"/>
    </location>
</feature>
<feature type="compositionally biased region" description="Basic and acidic residues" evidence="8">
    <location>
        <begin position="643"/>
        <end position="656"/>
    </location>
</feature>
<evidence type="ECO:0000256" key="5">
    <source>
        <dbReference type="ARBA" id="ARBA00023274"/>
    </source>
</evidence>
<feature type="compositionally biased region" description="Acidic residues" evidence="8">
    <location>
        <begin position="282"/>
        <end position="306"/>
    </location>
</feature>
<dbReference type="PIRSF" id="PIRSF017300">
    <property type="entry name" value="snoRNP_Mpp10"/>
    <property type="match status" value="1"/>
</dbReference>
<feature type="compositionally biased region" description="Basic and acidic residues" evidence="8">
    <location>
        <begin position="374"/>
        <end position="389"/>
    </location>
</feature>
<keyword evidence="4 7" id="KW-0539">Nucleus</keyword>
<feature type="region of interest" description="Disordered" evidence="8">
    <location>
        <begin position="118"/>
        <end position="431"/>
    </location>
</feature>
<evidence type="ECO:0000256" key="3">
    <source>
        <dbReference type="ARBA" id="ARBA00022552"/>
    </source>
</evidence>
<dbReference type="GO" id="GO:0034457">
    <property type="term" value="C:Mpp10 complex"/>
    <property type="evidence" value="ECO:0007669"/>
    <property type="project" value="UniProtKB-UniRule"/>
</dbReference>
<comment type="similarity">
    <text evidence="6 7">Belongs to the MPP10 family.</text>
</comment>
<dbReference type="InterPro" id="IPR012173">
    <property type="entry name" value="Mpp10"/>
</dbReference>
<evidence type="ECO:0000256" key="4">
    <source>
        <dbReference type="ARBA" id="ARBA00023242"/>
    </source>
</evidence>
<sequence>MADLAELLVAKTAKEYELLTRNPGDRLRVKADPRSAARLLKLTKNIHDSSHSFDEGYRSEFIPELIVDGFDDEQIYQEQELQNDAANRKLLEAFATTSIEDTHFFFLSATKRRGKQALEQKRTQINKKDNDIADESIELDANGNSEVGADNSDESDDELAEIKKRIKSRDSDGLGLFNGQSLDDSEDDDTLFKGEKDDDEDDPEEEEEDDENDFDFDLPDKGKKSTKEKKEKGKTPVRRKTEVDDKFFKLAEMEEFLEQEDRREEQRQKQEGKTEEGKDGGSSEESEGESEDIDMYGDWSDDDQGEEVMYGDFFDPPADGEEMPETDSKKTEPKSEEEEEEDDDGEEDDDDDNQQDESMESDEEADEGKKKKVHFTEDTKDTSDNKEQGHSLSNFEQRNERLLRQIQGLEEESLQPRPWQMSGEVSAKARPENSLLEEHVEFEQTAPAASEITEEVTQSIEGLIMQRIKDKAFDDNQRQVRPREEAFELKTQKTLDQEKSKLSLHEVYEQEYLKLQAPDEDETNPQHEEIKKMMAFLFPRLDALASWHYKPTQAVPEVKIRNNLPAIQMEEATPITMVNSSVLAPEEVKAKKRGEVKGKTERTKEDKRRDRKQKKSVKREKSKAKEKRMKEVEKMNPGLGNKYSKERALKDLEKQSKGNIEVIKEKKSKKSMSSKTFFTKLQEEVTTQISSKTKTKKEKEKKKQLSSDKLLL</sequence>
<dbReference type="GO" id="GO:0032040">
    <property type="term" value="C:small-subunit processome"/>
    <property type="evidence" value="ECO:0007669"/>
    <property type="project" value="TreeGrafter"/>
</dbReference>
<organism evidence="9 10">
    <name type="scientific">Littorina saxatilis</name>
    <dbReference type="NCBI Taxonomy" id="31220"/>
    <lineage>
        <taxon>Eukaryota</taxon>
        <taxon>Metazoa</taxon>
        <taxon>Spiralia</taxon>
        <taxon>Lophotrochozoa</taxon>
        <taxon>Mollusca</taxon>
        <taxon>Gastropoda</taxon>
        <taxon>Caenogastropoda</taxon>
        <taxon>Littorinimorpha</taxon>
        <taxon>Littorinoidea</taxon>
        <taxon>Littorinidae</taxon>
        <taxon>Littorina</taxon>
    </lineage>
</organism>
<feature type="compositionally biased region" description="Basic and acidic residues" evidence="8">
    <location>
        <begin position="160"/>
        <end position="172"/>
    </location>
</feature>
<feature type="region of interest" description="Disordered" evidence="8">
    <location>
        <begin position="580"/>
        <end position="712"/>
    </location>
</feature>
<feature type="compositionally biased region" description="Low complexity" evidence="8">
    <location>
        <begin position="673"/>
        <end position="692"/>
    </location>
</feature>
<evidence type="ECO:0000256" key="8">
    <source>
        <dbReference type="SAM" id="MobiDB-lite"/>
    </source>
</evidence>
<feature type="compositionally biased region" description="Basic and acidic residues" evidence="8">
    <location>
        <begin position="259"/>
        <end position="281"/>
    </location>
</feature>
<keyword evidence="5 7" id="KW-0687">Ribonucleoprotein</keyword>
<dbReference type="Pfam" id="PF04006">
    <property type="entry name" value="Mpp10"/>
    <property type="match status" value="1"/>
</dbReference>
<dbReference type="Proteomes" id="UP001374579">
    <property type="component" value="Unassembled WGS sequence"/>
</dbReference>
<evidence type="ECO:0000313" key="10">
    <source>
        <dbReference type="Proteomes" id="UP001374579"/>
    </source>
</evidence>
<dbReference type="GO" id="GO:0005732">
    <property type="term" value="C:sno(s)RNA-containing ribonucleoprotein complex"/>
    <property type="evidence" value="ECO:0007669"/>
    <property type="project" value="UniProtKB-UniRule"/>
</dbReference>
<feature type="compositionally biased region" description="Acidic residues" evidence="8">
    <location>
        <begin position="197"/>
        <end position="217"/>
    </location>
</feature>
<dbReference type="GO" id="GO:0006364">
    <property type="term" value="P:rRNA processing"/>
    <property type="evidence" value="ECO:0007669"/>
    <property type="project" value="UniProtKB-KW"/>
</dbReference>
<feature type="compositionally biased region" description="Basic and acidic residues" evidence="8">
    <location>
        <begin position="586"/>
        <end position="608"/>
    </location>
</feature>
<feature type="compositionally biased region" description="Basic and acidic residues" evidence="8">
    <location>
        <begin position="697"/>
        <end position="712"/>
    </location>
</feature>
<comment type="subcellular location">
    <subcellularLocation>
        <location evidence="1 7">Nucleus</location>
        <location evidence="1 7">Nucleolus</location>
    </subcellularLocation>
</comment>
<feature type="compositionally biased region" description="Basic and acidic residues" evidence="8">
    <location>
        <begin position="118"/>
        <end position="131"/>
    </location>
</feature>
<evidence type="ECO:0000256" key="2">
    <source>
        <dbReference type="ARBA" id="ARBA00022517"/>
    </source>
</evidence>
<dbReference type="EMBL" id="JBAMIC010000001">
    <property type="protein sequence ID" value="KAK7116228.1"/>
    <property type="molecule type" value="Genomic_DNA"/>
</dbReference>
<protein>
    <recommendedName>
        <fullName evidence="7">U3 small nucleolar ribonucleoprotein protein MPP10</fullName>
    </recommendedName>
</protein>
<keyword evidence="10" id="KW-1185">Reference proteome</keyword>
<reference evidence="9 10" key="1">
    <citation type="submission" date="2024-02" db="EMBL/GenBank/DDBJ databases">
        <title>Chromosome-scale genome assembly of the rough periwinkle Littorina saxatilis.</title>
        <authorList>
            <person name="De Jode A."/>
            <person name="Faria R."/>
            <person name="Formenti G."/>
            <person name="Sims Y."/>
            <person name="Smith T.P."/>
            <person name="Tracey A."/>
            <person name="Wood J.M.D."/>
            <person name="Zagrodzka Z.B."/>
            <person name="Johannesson K."/>
            <person name="Butlin R.K."/>
            <person name="Leder E.H."/>
        </authorList>
    </citation>
    <scope>NUCLEOTIDE SEQUENCE [LARGE SCALE GENOMIC DNA]</scope>
    <source>
        <strain evidence="9">Snail1</strain>
        <tissue evidence="9">Muscle</tissue>
    </source>
</reference>
<comment type="function">
    <text evidence="7">Involved in nucleolar processing of pre-18S ribosomal RNA.</text>
</comment>
<evidence type="ECO:0000256" key="6">
    <source>
        <dbReference type="ARBA" id="ARBA00029455"/>
    </source>
</evidence>
<accession>A0AAN9C2C4</accession>